<organism evidence="1 2">
    <name type="scientific">Rhodopila globiformis</name>
    <name type="common">Rhodopseudomonas globiformis</name>
    <dbReference type="NCBI Taxonomy" id="1071"/>
    <lineage>
        <taxon>Bacteria</taxon>
        <taxon>Pseudomonadati</taxon>
        <taxon>Pseudomonadota</taxon>
        <taxon>Alphaproteobacteria</taxon>
        <taxon>Acetobacterales</taxon>
        <taxon>Acetobacteraceae</taxon>
        <taxon>Rhodopila</taxon>
    </lineage>
</organism>
<dbReference type="EMBL" id="NHRY01000074">
    <property type="protein sequence ID" value="PPQ35361.1"/>
    <property type="molecule type" value="Genomic_DNA"/>
</dbReference>
<comment type="caution">
    <text evidence="1">The sequence shown here is derived from an EMBL/GenBank/DDBJ whole genome shotgun (WGS) entry which is preliminary data.</text>
</comment>
<gene>
    <name evidence="1" type="ORF">CCS01_07700</name>
</gene>
<evidence type="ECO:0000313" key="1">
    <source>
        <dbReference type="EMBL" id="PPQ35361.1"/>
    </source>
</evidence>
<reference evidence="1 2" key="1">
    <citation type="journal article" date="2018" name="Arch. Microbiol.">
        <title>New insights into the metabolic potential of the phototrophic purple bacterium Rhodopila globiformis DSM 161(T) from its draft genome sequence and evidence for a vanadium-dependent nitrogenase.</title>
        <authorList>
            <person name="Imhoff J.F."/>
            <person name="Rahn T."/>
            <person name="Kunzel S."/>
            <person name="Neulinger S.C."/>
        </authorList>
    </citation>
    <scope>NUCLEOTIDE SEQUENCE [LARGE SCALE GENOMIC DNA]</scope>
    <source>
        <strain evidence="1 2">DSM 161</strain>
    </source>
</reference>
<protein>
    <submittedName>
        <fullName evidence="1">Uncharacterized protein</fullName>
    </submittedName>
</protein>
<name>A0A2S6NK49_RHOGL</name>
<evidence type="ECO:0000313" key="2">
    <source>
        <dbReference type="Proteomes" id="UP000239724"/>
    </source>
</evidence>
<proteinExistence type="predicted"/>
<accession>A0A2S6NK49</accession>
<dbReference type="AlphaFoldDB" id="A0A2S6NK49"/>
<dbReference type="Proteomes" id="UP000239724">
    <property type="component" value="Unassembled WGS sequence"/>
</dbReference>
<keyword evidence="2" id="KW-1185">Reference proteome</keyword>
<sequence>MSGPVEAMTEAWGPFARQCATTRLSHFVSHPRLSPEDVTETYIRCIGFTTTPGSEGSDAVAITASLGTGSEFSSPRILRFVRDRRGAARPAAPGDTGLLAQGSDDAAAAARLAQRIGLSKQQMIRSGQTVGFTVRFSLPTPVDVRLSCRPDGGGRIDGRDTLVFSCTGSATVHTDDFTGQLQVSGVEELDVRTGVRLASELSGRLDGDSLSPDGHHREAESDRLLYNLDTEFE</sequence>